<proteinExistence type="inferred from homology"/>
<organism evidence="11 12">
    <name type="scientific">Mucilaginibacter jinjuensis</name>
    <dbReference type="NCBI Taxonomy" id="1176721"/>
    <lineage>
        <taxon>Bacteria</taxon>
        <taxon>Pseudomonadati</taxon>
        <taxon>Bacteroidota</taxon>
        <taxon>Sphingobacteriia</taxon>
        <taxon>Sphingobacteriales</taxon>
        <taxon>Sphingobacteriaceae</taxon>
        <taxon>Mucilaginibacter</taxon>
    </lineage>
</organism>
<dbReference type="InterPro" id="IPR003010">
    <property type="entry name" value="C-N_Hydrolase"/>
</dbReference>
<name>A0ABY7T755_9SPHI</name>
<reference evidence="11 12" key="1">
    <citation type="submission" date="2023-02" db="EMBL/GenBank/DDBJ databases">
        <title>Genome sequence of Mucilaginibacter jinjuensis strain KACC 16571.</title>
        <authorList>
            <person name="Kim S."/>
            <person name="Heo J."/>
            <person name="Kwon S.-W."/>
        </authorList>
    </citation>
    <scope>NUCLEOTIDE SEQUENCE [LARGE SCALE GENOMIC DNA]</scope>
    <source>
        <strain evidence="11 12">KACC 16571</strain>
    </source>
</reference>
<dbReference type="NCBIfam" id="TIGR00546">
    <property type="entry name" value="lnt"/>
    <property type="match status" value="1"/>
</dbReference>
<sequence length="533" mass="60450">MKKNLILAIFSGLLLWLAWPPTQYLSFLLFVGLVPMLLAIENIILSTAKNKGKQIFAATFLGFFIWNTLSIYWVYNSVKMVGEIVAIPISLIPYSLGPLLMASACWLYFRLRVATNRSISLVGLVCFWIAYEYLHQTWPLAFPWMTLGNGFAVSHQYVQWYEYTGVYGGTIWIWVINILIFLFYMSLSEAKTKAYRTKIVIAFFAILVLPLGFSLTRYYSYQEQVNPSNVVVAQPNIDPYAKAAEIPVYQQLSILTHESDSLAQKNTEYFIWPETAIPTPFAEESIRSNNSYQQVKSFLNKYKNANVITGAETYKIYNSQQTETASPMDGGQFYDAFNSALSIENSENVQFYHKSKLVPGAESIPFASLSFLKPVFAHLGGAAGSYGRQAEPSVFYSQSGIGSDPVICYESIWGEYVGQAVLKGAQFIAIITNDGWWENTSGKDQHLDYAKLRAIETRRWVCRSANTGISAFINQRGDIVKHTGWWVRTAIKQDINLNSDLTFYTKHGDYIAKIGTFLALLGMMWILVRIRFR</sequence>
<dbReference type="Proteomes" id="UP001216139">
    <property type="component" value="Chromosome"/>
</dbReference>
<feature type="transmembrane region" description="Helical" evidence="9">
    <location>
        <begin position="510"/>
        <end position="528"/>
    </location>
</feature>
<feature type="transmembrane region" description="Helical" evidence="9">
    <location>
        <begin position="27"/>
        <end position="48"/>
    </location>
</feature>
<gene>
    <name evidence="9 11" type="primary">lnt</name>
    <name evidence="11" type="ORF">PQO05_24770</name>
</gene>
<evidence type="ECO:0000259" key="10">
    <source>
        <dbReference type="PROSITE" id="PS50263"/>
    </source>
</evidence>
<keyword evidence="4 9" id="KW-0808">Transferase</keyword>
<comment type="pathway">
    <text evidence="9">Protein modification; lipoprotein biosynthesis (N-acyl transfer).</text>
</comment>
<protein>
    <recommendedName>
        <fullName evidence="9">Apolipoprotein N-acyltransferase</fullName>
        <shortName evidence="9">ALP N-acyltransferase</shortName>
        <ecNumber evidence="9">2.3.1.269</ecNumber>
    </recommendedName>
</protein>
<comment type="function">
    <text evidence="9">Catalyzes the phospholipid dependent N-acylation of the N-terminal cysteine of apolipoprotein, the last step in lipoprotein maturation.</text>
</comment>
<dbReference type="SUPFAM" id="SSF56317">
    <property type="entry name" value="Carbon-nitrogen hydrolase"/>
    <property type="match status" value="1"/>
</dbReference>
<comment type="subcellular location">
    <subcellularLocation>
        <location evidence="1 9">Cell membrane</location>
        <topology evidence="1 9">Multi-pass membrane protein</topology>
    </subcellularLocation>
</comment>
<dbReference type="Pfam" id="PF00795">
    <property type="entry name" value="CN_hydrolase"/>
    <property type="match status" value="1"/>
</dbReference>
<evidence type="ECO:0000256" key="2">
    <source>
        <dbReference type="ARBA" id="ARBA00010065"/>
    </source>
</evidence>
<dbReference type="PANTHER" id="PTHR38686">
    <property type="entry name" value="APOLIPOPROTEIN N-ACYLTRANSFERASE"/>
    <property type="match status" value="1"/>
</dbReference>
<feature type="transmembrane region" description="Helical" evidence="9">
    <location>
        <begin position="199"/>
        <end position="219"/>
    </location>
</feature>
<feature type="domain" description="CN hydrolase" evidence="10">
    <location>
        <begin position="233"/>
        <end position="503"/>
    </location>
</feature>
<dbReference type="PANTHER" id="PTHR38686:SF1">
    <property type="entry name" value="APOLIPOPROTEIN N-ACYLTRANSFERASE"/>
    <property type="match status" value="1"/>
</dbReference>
<evidence type="ECO:0000256" key="3">
    <source>
        <dbReference type="ARBA" id="ARBA00022475"/>
    </source>
</evidence>
<feature type="transmembrane region" description="Helical" evidence="9">
    <location>
        <begin position="55"/>
        <end position="75"/>
    </location>
</feature>
<dbReference type="EMBL" id="CP117167">
    <property type="protein sequence ID" value="WCT11950.1"/>
    <property type="molecule type" value="Genomic_DNA"/>
</dbReference>
<keyword evidence="3 9" id="KW-1003">Cell membrane</keyword>
<dbReference type="InterPro" id="IPR036526">
    <property type="entry name" value="C-N_Hydrolase_sf"/>
</dbReference>
<dbReference type="Pfam" id="PF20154">
    <property type="entry name" value="LNT_N"/>
    <property type="match status" value="1"/>
</dbReference>
<accession>A0ABY7T755</accession>
<feature type="transmembrane region" description="Helical" evidence="9">
    <location>
        <begin position="165"/>
        <end position="187"/>
    </location>
</feature>
<evidence type="ECO:0000313" key="11">
    <source>
        <dbReference type="EMBL" id="WCT11950.1"/>
    </source>
</evidence>
<dbReference type="Gene3D" id="3.60.110.10">
    <property type="entry name" value="Carbon-nitrogen hydrolase"/>
    <property type="match status" value="1"/>
</dbReference>
<evidence type="ECO:0000256" key="8">
    <source>
        <dbReference type="ARBA" id="ARBA00023315"/>
    </source>
</evidence>
<keyword evidence="12" id="KW-1185">Reference proteome</keyword>
<keyword evidence="8 9" id="KW-0012">Acyltransferase</keyword>
<dbReference type="PROSITE" id="PS50263">
    <property type="entry name" value="CN_HYDROLASE"/>
    <property type="match status" value="1"/>
</dbReference>
<evidence type="ECO:0000256" key="1">
    <source>
        <dbReference type="ARBA" id="ARBA00004651"/>
    </source>
</evidence>
<feature type="transmembrane region" description="Helical" evidence="9">
    <location>
        <begin position="87"/>
        <end position="109"/>
    </location>
</feature>
<evidence type="ECO:0000256" key="7">
    <source>
        <dbReference type="ARBA" id="ARBA00023136"/>
    </source>
</evidence>
<dbReference type="HAMAP" id="MF_01148">
    <property type="entry name" value="Lnt"/>
    <property type="match status" value="1"/>
</dbReference>
<keyword evidence="7 9" id="KW-0472">Membrane</keyword>
<evidence type="ECO:0000256" key="5">
    <source>
        <dbReference type="ARBA" id="ARBA00022692"/>
    </source>
</evidence>
<dbReference type="InterPro" id="IPR045378">
    <property type="entry name" value="LNT_N"/>
</dbReference>
<evidence type="ECO:0000313" key="12">
    <source>
        <dbReference type="Proteomes" id="UP001216139"/>
    </source>
</evidence>
<evidence type="ECO:0000256" key="4">
    <source>
        <dbReference type="ARBA" id="ARBA00022679"/>
    </source>
</evidence>
<evidence type="ECO:0000256" key="9">
    <source>
        <dbReference type="HAMAP-Rule" id="MF_01148"/>
    </source>
</evidence>
<keyword evidence="6 9" id="KW-1133">Transmembrane helix</keyword>
<comment type="catalytic activity">
    <reaction evidence="9">
        <text>N-terminal S-1,2-diacyl-sn-glyceryl-L-cysteinyl-[lipoprotein] + a glycerophospholipid = N-acyl-S-1,2-diacyl-sn-glyceryl-L-cysteinyl-[lipoprotein] + a 2-acyl-sn-glycero-3-phospholipid + H(+)</text>
        <dbReference type="Rhea" id="RHEA:48228"/>
        <dbReference type="Rhea" id="RHEA-COMP:14681"/>
        <dbReference type="Rhea" id="RHEA-COMP:14684"/>
        <dbReference type="ChEBI" id="CHEBI:15378"/>
        <dbReference type="ChEBI" id="CHEBI:136912"/>
        <dbReference type="ChEBI" id="CHEBI:140656"/>
        <dbReference type="ChEBI" id="CHEBI:140657"/>
        <dbReference type="ChEBI" id="CHEBI:140660"/>
        <dbReference type="EC" id="2.3.1.269"/>
    </reaction>
</comment>
<dbReference type="RefSeq" id="WP_273630154.1">
    <property type="nucleotide sequence ID" value="NZ_CP117167.1"/>
</dbReference>
<evidence type="ECO:0000256" key="6">
    <source>
        <dbReference type="ARBA" id="ARBA00022989"/>
    </source>
</evidence>
<dbReference type="EC" id="2.3.1.269" evidence="9"/>
<comment type="similarity">
    <text evidence="2 9">Belongs to the CN hydrolase family. Apolipoprotein N-acyltransferase subfamily.</text>
</comment>
<keyword evidence="5 9" id="KW-0812">Transmembrane</keyword>
<feature type="transmembrane region" description="Helical" evidence="9">
    <location>
        <begin position="121"/>
        <end position="145"/>
    </location>
</feature>
<dbReference type="InterPro" id="IPR004563">
    <property type="entry name" value="Apolipo_AcylTrfase"/>
</dbReference>
<dbReference type="CDD" id="cd07571">
    <property type="entry name" value="ALP_N-acyl_transferase"/>
    <property type="match status" value="1"/>
</dbReference>